<dbReference type="AlphaFoldDB" id="A0A6A5GEV1"/>
<dbReference type="PANTHER" id="PTHR22751">
    <property type="entry name" value="G-PROTEIN COUPLED RECEPTOR-RELATED"/>
    <property type="match status" value="1"/>
</dbReference>
<evidence type="ECO:0008006" key="4">
    <source>
        <dbReference type="Google" id="ProtNLM"/>
    </source>
</evidence>
<name>A0A6A5GEV1_CAERE</name>
<dbReference type="GO" id="GO:0008528">
    <property type="term" value="F:G protein-coupled peptide receptor activity"/>
    <property type="evidence" value="ECO:0007669"/>
    <property type="project" value="InterPro"/>
</dbReference>
<protein>
    <recommendedName>
        <fullName evidence="4">G-protein coupled receptors family 1 profile domain-containing protein</fullName>
    </recommendedName>
</protein>
<keyword evidence="1" id="KW-1133">Transmembrane helix</keyword>
<evidence type="ECO:0000313" key="3">
    <source>
        <dbReference type="Proteomes" id="UP000483820"/>
    </source>
</evidence>
<dbReference type="Proteomes" id="UP000483820">
    <property type="component" value="Chromosome V"/>
</dbReference>
<gene>
    <name evidence="2" type="ORF">GCK72_019782</name>
</gene>
<keyword evidence="1" id="KW-0472">Membrane</keyword>
<accession>A0A6A5GEV1</accession>
<feature type="transmembrane region" description="Helical" evidence="1">
    <location>
        <begin position="42"/>
        <end position="61"/>
    </location>
</feature>
<dbReference type="PANTHER" id="PTHR22751:SF54">
    <property type="entry name" value="G-PROTEIN COUPLED RECEPTORS FAMILY 1 PROFILE DOMAIN-CONTAINING PROTEIN"/>
    <property type="match status" value="1"/>
</dbReference>
<dbReference type="RefSeq" id="XP_053582136.1">
    <property type="nucleotide sequence ID" value="XM_053733223.1"/>
</dbReference>
<proteinExistence type="predicted"/>
<dbReference type="GeneID" id="9801659"/>
<dbReference type="KEGG" id="crq:GCK72_019782"/>
<reference evidence="2 3" key="1">
    <citation type="submission" date="2019-12" db="EMBL/GenBank/DDBJ databases">
        <title>Chromosome-level assembly of the Caenorhabditis remanei genome.</title>
        <authorList>
            <person name="Teterina A.A."/>
            <person name="Willis J.H."/>
            <person name="Phillips P.C."/>
        </authorList>
    </citation>
    <scope>NUCLEOTIDE SEQUENCE [LARGE SCALE GENOMIC DNA]</scope>
    <source>
        <strain evidence="2 3">PX506</strain>
        <tissue evidence="2">Whole organism</tissue>
    </source>
</reference>
<sequence length="160" mass="18698">MSILVYQFVLFFSQPNVSDDCLPPMSYYLQLIDFYLLSARESFHLISTWLAVIMASIRYLVMNLLMSLYYSVRVKFVELPERWKPAENCTLPKNTSFPDYDIVDREWFLSADWIYEIFVLLEGLLKIVPSILLPILACLLIKQIKLAGNVKRKVSSKTEE</sequence>
<dbReference type="Pfam" id="PF10324">
    <property type="entry name" value="7TM_GPCR_Srw"/>
    <property type="match status" value="1"/>
</dbReference>
<evidence type="ECO:0000313" key="2">
    <source>
        <dbReference type="EMBL" id="KAF1753226.1"/>
    </source>
</evidence>
<dbReference type="InterPro" id="IPR019427">
    <property type="entry name" value="7TM_GPCR_serpentine_rcpt_Srw"/>
</dbReference>
<comment type="caution">
    <text evidence="2">The sequence shown here is derived from an EMBL/GenBank/DDBJ whole genome shotgun (WGS) entry which is preliminary data.</text>
</comment>
<evidence type="ECO:0000256" key="1">
    <source>
        <dbReference type="SAM" id="Phobius"/>
    </source>
</evidence>
<dbReference type="CTD" id="9801659"/>
<dbReference type="EMBL" id="WUAV01000005">
    <property type="protein sequence ID" value="KAF1753226.1"/>
    <property type="molecule type" value="Genomic_DNA"/>
</dbReference>
<organism evidence="2 3">
    <name type="scientific">Caenorhabditis remanei</name>
    <name type="common">Caenorhabditis vulgaris</name>
    <dbReference type="NCBI Taxonomy" id="31234"/>
    <lineage>
        <taxon>Eukaryota</taxon>
        <taxon>Metazoa</taxon>
        <taxon>Ecdysozoa</taxon>
        <taxon>Nematoda</taxon>
        <taxon>Chromadorea</taxon>
        <taxon>Rhabditida</taxon>
        <taxon>Rhabditina</taxon>
        <taxon>Rhabditomorpha</taxon>
        <taxon>Rhabditoidea</taxon>
        <taxon>Rhabditidae</taxon>
        <taxon>Peloderinae</taxon>
        <taxon>Caenorhabditis</taxon>
    </lineage>
</organism>
<keyword evidence="1" id="KW-0812">Transmembrane</keyword>